<dbReference type="EMBL" id="PJAF01000001">
    <property type="protein sequence ID" value="PKF69690.1"/>
    <property type="molecule type" value="Genomic_DNA"/>
</dbReference>
<feature type="compositionally biased region" description="Acidic residues" evidence="6">
    <location>
        <begin position="382"/>
        <end position="393"/>
    </location>
</feature>
<keyword evidence="7" id="KW-0732">Signal</keyword>
<feature type="compositionally biased region" description="Low complexity" evidence="6">
    <location>
        <begin position="329"/>
        <end position="381"/>
    </location>
</feature>
<organism evidence="9 10">
    <name type="scientific">Corynebacterium mastitidis</name>
    <dbReference type="NCBI Taxonomy" id="161890"/>
    <lineage>
        <taxon>Bacteria</taxon>
        <taxon>Bacillati</taxon>
        <taxon>Actinomycetota</taxon>
        <taxon>Actinomycetes</taxon>
        <taxon>Mycobacteriales</taxon>
        <taxon>Corynebacteriaceae</taxon>
        <taxon>Corynebacterium</taxon>
    </lineage>
</organism>
<evidence type="ECO:0000256" key="4">
    <source>
        <dbReference type="ARBA" id="ARBA00022807"/>
    </source>
</evidence>
<dbReference type="AlphaFoldDB" id="A0A2N0XAG6"/>
<dbReference type="InterPro" id="IPR000064">
    <property type="entry name" value="NLP_P60_dom"/>
</dbReference>
<evidence type="ECO:0000313" key="10">
    <source>
        <dbReference type="Proteomes" id="UP000233249"/>
    </source>
</evidence>
<reference evidence="9 10" key="1">
    <citation type="submission" date="2017-12" db="EMBL/GenBank/DDBJ databases">
        <title>Corynebacterium mastitidis 16-1433 Genome.</title>
        <authorList>
            <person name="Gulvik C.A."/>
        </authorList>
    </citation>
    <scope>NUCLEOTIDE SEQUENCE [LARGE SCALE GENOMIC DNA]</scope>
    <source>
        <strain evidence="9 10">16-1433</strain>
    </source>
</reference>
<dbReference type="RefSeq" id="WP_101172709.1">
    <property type="nucleotide sequence ID" value="NZ_JAKRKB010000001.1"/>
</dbReference>
<dbReference type="InterPro" id="IPR038765">
    <property type="entry name" value="Papain-like_cys_pep_sf"/>
</dbReference>
<name>A0A2N0XAG6_9CORY</name>
<evidence type="ECO:0000256" key="3">
    <source>
        <dbReference type="ARBA" id="ARBA00022801"/>
    </source>
</evidence>
<feature type="signal peptide" evidence="7">
    <location>
        <begin position="1"/>
        <end position="23"/>
    </location>
</feature>
<dbReference type="PROSITE" id="PS51935">
    <property type="entry name" value="NLPC_P60"/>
    <property type="match status" value="1"/>
</dbReference>
<keyword evidence="4" id="KW-0788">Thiol protease</keyword>
<dbReference type="PANTHER" id="PTHR47359:SF3">
    <property type="entry name" value="NLP_P60 DOMAIN-CONTAINING PROTEIN-RELATED"/>
    <property type="match status" value="1"/>
</dbReference>
<protein>
    <submittedName>
        <fullName evidence="9">Hydrolase</fullName>
    </submittedName>
</protein>
<dbReference type="GO" id="GO:0006508">
    <property type="term" value="P:proteolysis"/>
    <property type="evidence" value="ECO:0007669"/>
    <property type="project" value="UniProtKB-KW"/>
</dbReference>
<dbReference type="NCBIfam" id="NF046048">
    <property type="entry name" value="NlpC_P60_DIP1281"/>
    <property type="match status" value="1"/>
</dbReference>
<dbReference type="Proteomes" id="UP000233249">
    <property type="component" value="Unassembled WGS sequence"/>
</dbReference>
<evidence type="ECO:0000256" key="6">
    <source>
        <dbReference type="SAM" id="MobiDB-lite"/>
    </source>
</evidence>
<dbReference type="Gene3D" id="3.90.1720.10">
    <property type="entry name" value="endopeptidase domain like (from Nostoc punctiforme)"/>
    <property type="match status" value="1"/>
</dbReference>
<evidence type="ECO:0000259" key="8">
    <source>
        <dbReference type="PROSITE" id="PS51935"/>
    </source>
</evidence>
<dbReference type="PANTHER" id="PTHR47359">
    <property type="entry name" value="PEPTIDOGLYCAN DL-ENDOPEPTIDASE CWLO"/>
    <property type="match status" value="1"/>
</dbReference>
<evidence type="ECO:0000313" key="9">
    <source>
        <dbReference type="EMBL" id="PKF69690.1"/>
    </source>
</evidence>
<accession>A0A2N0XAG6</accession>
<evidence type="ECO:0000256" key="7">
    <source>
        <dbReference type="SAM" id="SignalP"/>
    </source>
</evidence>
<feature type="region of interest" description="Disordered" evidence="6">
    <location>
        <begin position="174"/>
        <end position="221"/>
    </location>
</feature>
<dbReference type="GO" id="GO:0008234">
    <property type="term" value="F:cysteine-type peptidase activity"/>
    <property type="evidence" value="ECO:0007669"/>
    <property type="project" value="UniProtKB-KW"/>
</dbReference>
<evidence type="ECO:0000256" key="2">
    <source>
        <dbReference type="ARBA" id="ARBA00022670"/>
    </source>
</evidence>
<feature type="compositionally biased region" description="Basic and acidic residues" evidence="6">
    <location>
        <begin position="254"/>
        <end position="284"/>
    </location>
</feature>
<dbReference type="OrthoDB" id="4771638at2"/>
<keyword evidence="5" id="KW-0175">Coiled coil</keyword>
<feature type="compositionally biased region" description="Basic and acidic residues" evidence="6">
    <location>
        <begin position="174"/>
        <end position="193"/>
    </location>
</feature>
<evidence type="ECO:0000256" key="5">
    <source>
        <dbReference type="SAM" id="Coils"/>
    </source>
</evidence>
<dbReference type="InterPro" id="IPR051794">
    <property type="entry name" value="PG_Endopeptidase_C40"/>
</dbReference>
<feature type="compositionally biased region" description="Acidic residues" evidence="6">
    <location>
        <begin position="412"/>
        <end position="425"/>
    </location>
</feature>
<keyword evidence="3 9" id="KW-0378">Hydrolase</keyword>
<comment type="caution">
    <text evidence="9">The sequence shown here is derived from an EMBL/GenBank/DDBJ whole genome shotgun (WGS) entry which is preliminary data.</text>
</comment>
<dbReference type="STRING" id="1121365.GCA_000375365_01649"/>
<sequence length="584" mass="61715">MARASIATVVCACSLCTALPVAAAPTNPSDDDLARAQAALETGAASVSELAGQVTSAQERLSELELSMGRLREAVNKSLVDLHDAQGTAERARQAAAAARTELGHSQQELEKAQKTLNEISRTAYRRGASSPLGAVSGETTSEDSLDRSTYLRTNAEKQRAAIEALDRARTVTANKESELRQARNVAEQRESEATAAQQSAQAAIEENSRALAESSQEHERLLQEQRWAQARLDAAKGNASSLLQQREEFEKYQAEEKERRAQEQARQAEEARKKAEKIAAEHGARHRAAAAAAAAVESRQPVHAELNNPYPSEEDAQPAEVAEIQNPEATAGAGEADAAEQTTTAAPSAEETPEAPAQGPNTEAPTTPTATAEEPSWEATPEAEAEVEDDAGYAEGATPEATSEAAVEESTPAEEEAVTEEPVEEVLGASELSSSASGAAQGSRSEIIETVIARAMSQVGQPYAWGGGTASGPSQGIRDGGVADSYGDYNKVGFDCSGLVLYAFAGAGISLPHYTGYQYQRGTRIDPSEIQRGDLIFYGPSGNTHVAIYLGDGQMLEAPQSGSYVQVSPVRWAGMSPYAVRMV</sequence>
<feature type="compositionally biased region" description="Low complexity" evidence="6">
    <location>
        <begin position="194"/>
        <end position="206"/>
    </location>
</feature>
<comment type="similarity">
    <text evidence="1">Belongs to the peptidase C40 family.</text>
</comment>
<feature type="region of interest" description="Disordered" evidence="6">
    <location>
        <begin position="254"/>
        <end position="425"/>
    </location>
</feature>
<keyword evidence="2" id="KW-0645">Protease</keyword>
<feature type="compositionally biased region" description="Low complexity" evidence="6">
    <location>
        <begin position="398"/>
        <end position="411"/>
    </location>
</feature>
<feature type="chain" id="PRO_5014987657" evidence="7">
    <location>
        <begin position="24"/>
        <end position="584"/>
    </location>
</feature>
<proteinExistence type="inferred from homology"/>
<feature type="region of interest" description="Disordered" evidence="6">
    <location>
        <begin position="124"/>
        <end position="147"/>
    </location>
</feature>
<evidence type="ECO:0000256" key="1">
    <source>
        <dbReference type="ARBA" id="ARBA00007074"/>
    </source>
</evidence>
<dbReference type="SUPFAM" id="SSF54001">
    <property type="entry name" value="Cysteine proteinases"/>
    <property type="match status" value="1"/>
</dbReference>
<feature type="domain" description="NlpC/P60" evidence="8">
    <location>
        <begin position="446"/>
        <end position="584"/>
    </location>
</feature>
<feature type="coiled-coil region" evidence="5">
    <location>
        <begin position="47"/>
        <end position="123"/>
    </location>
</feature>
<gene>
    <name evidence="9" type="ORF">CXB45_00570</name>
</gene>
<dbReference type="Pfam" id="PF00877">
    <property type="entry name" value="NLPC_P60"/>
    <property type="match status" value="1"/>
</dbReference>